<dbReference type="PROSITE" id="PS51704">
    <property type="entry name" value="GP_PDE"/>
    <property type="match status" value="1"/>
</dbReference>
<dbReference type="PANTHER" id="PTHR46211">
    <property type="entry name" value="GLYCEROPHOSPHORYL DIESTER PHOSPHODIESTERASE"/>
    <property type="match status" value="1"/>
</dbReference>
<evidence type="ECO:0000313" key="4">
    <source>
        <dbReference type="Proteomes" id="UP001516023"/>
    </source>
</evidence>
<dbReference type="EMBL" id="JABMIG020000344">
    <property type="protein sequence ID" value="KAL3780610.1"/>
    <property type="molecule type" value="Genomic_DNA"/>
</dbReference>
<name>A0ABD3NXL7_9STRA</name>
<keyword evidence="4" id="KW-1185">Reference proteome</keyword>
<organism evidence="3 4">
    <name type="scientific">Cyclotella cryptica</name>
    <dbReference type="NCBI Taxonomy" id="29204"/>
    <lineage>
        <taxon>Eukaryota</taxon>
        <taxon>Sar</taxon>
        <taxon>Stramenopiles</taxon>
        <taxon>Ochrophyta</taxon>
        <taxon>Bacillariophyta</taxon>
        <taxon>Coscinodiscophyceae</taxon>
        <taxon>Thalassiosirophycidae</taxon>
        <taxon>Stephanodiscales</taxon>
        <taxon>Stephanodiscaceae</taxon>
        <taxon>Cyclotella</taxon>
    </lineage>
</organism>
<dbReference type="Gene3D" id="3.20.20.190">
    <property type="entry name" value="Phosphatidylinositol (PI) phosphodiesterase"/>
    <property type="match status" value="1"/>
</dbReference>
<dbReference type="InterPro" id="IPR030395">
    <property type="entry name" value="GP_PDE_dom"/>
</dbReference>
<dbReference type="AlphaFoldDB" id="A0ABD3NXL7"/>
<proteinExistence type="predicted"/>
<keyword evidence="1" id="KW-0732">Signal</keyword>
<feature type="signal peptide" evidence="1">
    <location>
        <begin position="1"/>
        <end position="22"/>
    </location>
</feature>
<accession>A0ABD3NXL7</accession>
<reference evidence="3 4" key="1">
    <citation type="journal article" date="2020" name="G3 (Bethesda)">
        <title>Improved Reference Genome for Cyclotella cryptica CCMP332, a Model for Cell Wall Morphogenesis, Salinity Adaptation, and Lipid Production in Diatoms (Bacillariophyta).</title>
        <authorList>
            <person name="Roberts W.R."/>
            <person name="Downey K.M."/>
            <person name="Ruck E.C."/>
            <person name="Traller J.C."/>
            <person name="Alverson A.J."/>
        </authorList>
    </citation>
    <scope>NUCLEOTIDE SEQUENCE [LARGE SCALE GENOMIC DNA]</scope>
    <source>
        <strain evidence="3 4">CCMP332</strain>
    </source>
</reference>
<dbReference type="InterPro" id="IPR017946">
    <property type="entry name" value="PLC-like_Pdiesterase_TIM-brl"/>
</dbReference>
<dbReference type="SUPFAM" id="SSF51695">
    <property type="entry name" value="PLC-like phosphodiesterases"/>
    <property type="match status" value="1"/>
</dbReference>
<gene>
    <name evidence="3" type="ORF">HJC23_010048</name>
</gene>
<sequence length="410" mass="45940">MVSLMKFLSVITIINIHHFALAFLHPTSHPVINFPNPDLHHWQSTMLMLINPFNVPPHGEFRDDHNNRNHYQQLSSYSLASKLNVLHDSGVIEHTHPIEVVGHRGSLYTALENTSRSFLHAVEAGADSVELDVFLLKCGNLVVFHGSGGDERPGLLHLYCGIDGSILDYTAEEAKRTLTFNKSYDEFGCGPTQITHPDDLATESLGQEPIPHYCYVHTLEEVLTTLRDHPKVPPTLSIKIELKGEGTAFPAVQLVEKLNMMHRCHYSSFDHSRIAEVRELSPGALTGALFADDVPDDFIQRAIAVGASEIHLKYDTCTYERIQAAHKAGLGTMAWFRGPVGMKEDATSKYHDVGNEDECMYEVVIRTGVRSMCVNRPGVLAKLAEKMQRRINWESAFYLNEEKKSEELSA</sequence>
<dbReference type="Proteomes" id="UP001516023">
    <property type="component" value="Unassembled WGS sequence"/>
</dbReference>
<feature type="chain" id="PRO_5044833182" description="GP-PDE domain-containing protein" evidence="1">
    <location>
        <begin position="23"/>
        <end position="410"/>
    </location>
</feature>
<evidence type="ECO:0000313" key="3">
    <source>
        <dbReference type="EMBL" id="KAL3780610.1"/>
    </source>
</evidence>
<protein>
    <recommendedName>
        <fullName evidence="2">GP-PDE domain-containing protein</fullName>
    </recommendedName>
</protein>
<comment type="caution">
    <text evidence="3">The sequence shown here is derived from an EMBL/GenBank/DDBJ whole genome shotgun (WGS) entry which is preliminary data.</text>
</comment>
<dbReference type="PANTHER" id="PTHR46211:SF14">
    <property type="entry name" value="GLYCEROPHOSPHODIESTER PHOSPHODIESTERASE"/>
    <property type="match status" value="1"/>
</dbReference>
<feature type="domain" description="GP-PDE" evidence="2">
    <location>
        <begin position="98"/>
        <end position="384"/>
    </location>
</feature>
<evidence type="ECO:0000256" key="1">
    <source>
        <dbReference type="SAM" id="SignalP"/>
    </source>
</evidence>
<evidence type="ECO:0000259" key="2">
    <source>
        <dbReference type="PROSITE" id="PS51704"/>
    </source>
</evidence>
<dbReference type="Pfam" id="PF03009">
    <property type="entry name" value="GDPD"/>
    <property type="match status" value="1"/>
</dbReference>